<feature type="transmembrane region" description="Helical" evidence="4">
    <location>
        <begin position="300"/>
        <end position="320"/>
    </location>
</feature>
<evidence type="ECO:0000313" key="6">
    <source>
        <dbReference type="Proteomes" id="UP000322887"/>
    </source>
</evidence>
<dbReference type="InterPro" id="IPR019734">
    <property type="entry name" value="TPR_rpt"/>
</dbReference>
<keyword evidence="1" id="KW-0677">Repeat</keyword>
<dbReference type="Pfam" id="PF00515">
    <property type="entry name" value="TPR_1"/>
    <property type="match status" value="1"/>
</dbReference>
<feature type="transmembrane region" description="Helical" evidence="4">
    <location>
        <begin position="213"/>
        <end position="230"/>
    </location>
</feature>
<dbReference type="InterPro" id="IPR052346">
    <property type="entry name" value="O-mannosyl-transferase_TMTC"/>
</dbReference>
<dbReference type="Gene3D" id="1.25.40.10">
    <property type="entry name" value="Tetratricopeptide repeat domain"/>
    <property type="match status" value="2"/>
</dbReference>
<feature type="transmembrane region" description="Helical" evidence="4">
    <location>
        <begin position="7"/>
        <end position="25"/>
    </location>
</feature>
<keyword evidence="4" id="KW-0472">Membrane</keyword>
<organism evidence="5 6">
    <name type="scientific">Gimesia maris</name>
    <dbReference type="NCBI Taxonomy" id="122"/>
    <lineage>
        <taxon>Bacteria</taxon>
        <taxon>Pseudomonadati</taxon>
        <taxon>Planctomycetota</taxon>
        <taxon>Planctomycetia</taxon>
        <taxon>Planctomycetales</taxon>
        <taxon>Planctomycetaceae</taxon>
        <taxon>Gimesia</taxon>
    </lineage>
</organism>
<feature type="transmembrane region" description="Helical" evidence="4">
    <location>
        <begin position="117"/>
        <end position="137"/>
    </location>
</feature>
<sequence length="559" mass="63833">MTRKAETLILLAVVSVIFALYGSFYSNTFLYDDSEQVLAQQPLESFDDLIMIFTEPSFPTLPYYRPLTRASIILQKTLHGDDARWFHLFNALLASMTVGIAWLLIRLPVFRIQPVPALFVVALFGLHPAASSCVYPVSSGRETLLPAALILLSTWCFLKGTQKYYWWAVVTCGLAFLAKEQAIVLPVLFVIADRLKLTGLPEQKQKIDWLRRYAPFLLLTAGYLLLRWLLFSGTEVKLMLAEQPLGPFYSLLYSLQTSFVPFVELVYEPPIDVWFDPMRITVALLLTGILIYFVFRKSDVLARTACFWGAWFLLLILPTSNILEQECFYSERYVFLAMLAPLALFASIVSQYWDRFLVRKLFVITGLLAGVCLACISGIRGFYFENEETFFQQWVNTNPSSPTAHVHLGLVYASHGQFSEAIACYERALAIDPEFTGALINQANDLVTMQQYDQAIQLYQRSLELLDEKLQHLEVGVYHNLGNAWWGKQDAERAIQSYEHAIELSPEHLPSYLALADIYLQQNQPAHAARYLNAALKLESATKQKQREIHNVMQRFHLE</sequence>
<feature type="transmembrane region" description="Helical" evidence="4">
    <location>
        <begin position="85"/>
        <end position="105"/>
    </location>
</feature>
<feature type="transmembrane region" description="Helical" evidence="4">
    <location>
        <begin position="164"/>
        <end position="192"/>
    </location>
</feature>
<feature type="transmembrane region" description="Helical" evidence="4">
    <location>
        <begin position="361"/>
        <end position="383"/>
    </location>
</feature>
<dbReference type="SUPFAM" id="SSF48452">
    <property type="entry name" value="TPR-like"/>
    <property type="match status" value="1"/>
</dbReference>
<name>A0ABX5YTI7_9PLAN</name>
<evidence type="ECO:0000256" key="4">
    <source>
        <dbReference type="SAM" id="Phobius"/>
    </source>
</evidence>
<dbReference type="InterPro" id="IPR011990">
    <property type="entry name" value="TPR-like_helical_dom_sf"/>
</dbReference>
<dbReference type="SMART" id="SM00028">
    <property type="entry name" value="TPR"/>
    <property type="match status" value="4"/>
</dbReference>
<keyword evidence="2 3" id="KW-0802">TPR repeat</keyword>
<dbReference type="GeneID" id="98649339"/>
<evidence type="ECO:0000313" key="5">
    <source>
        <dbReference type="EMBL" id="QEG19000.1"/>
    </source>
</evidence>
<feature type="repeat" description="TPR" evidence="3">
    <location>
        <begin position="475"/>
        <end position="508"/>
    </location>
</feature>
<keyword evidence="4" id="KW-0812">Transmembrane</keyword>
<accession>A0ABX5YTI7</accession>
<feature type="repeat" description="TPR" evidence="3">
    <location>
        <begin position="436"/>
        <end position="469"/>
    </location>
</feature>
<dbReference type="PROSITE" id="PS50293">
    <property type="entry name" value="TPR_REGION"/>
    <property type="match status" value="1"/>
</dbReference>
<keyword evidence="6" id="KW-1185">Reference proteome</keyword>
<feature type="repeat" description="TPR" evidence="3">
    <location>
        <begin position="402"/>
        <end position="435"/>
    </location>
</feature>
<reference evidence="5 6" key="1">
    <citation type="submission" date="2019-08" db="EMBL/GenBank/DDBJ databases">
        <title>Deep-cultivation of Planctomycetes and their phenomic and genomic characterization uncovers novel biology.</title>
        <authorList>
            <person name="Wiegand S."/>
            <person name="Jogler M."/>
            <person name="Boedeker C."/>
            <person name="Pinto D."/>
            <person name="Vollmers J."/>
            <person name="Rivas-Marin E."/>
            <person name="Kohn T."/>
            <person name="Peeters S.H."/>
            <person name="Heuer A."/>
            <person name="Rast P."/>
            <person name="Oberbeckmann S."/>
            <person name="Bunk B."/>
            <person name="Jeske O."/>
            <person name="Meyerdierks A."/>
            <person name="Storesund J.E."/>
            <person name="Kallscheuer N."/>
            <person name="Luecker S."/>
            <person name="Lage O.M."/>
            <person name="Pohl T."/>
            <person name="Merkel B.J."/>
            <person name="Hornburger P."/>
            <person name="Mueller R.-W."/>
            <person name="Bruemmer F."/>
            <person name="Labrenz M."/>
            <person name="Spormann A.M."/>
            <person name="Op den Camp H."/>
            <person name="Overmann J."/>
            <person name="Amann R."/>
            <person name="Jetten M.S.M."/>
            <person name="Mascher T."/>
            <person name="Medema M.H."/>
            <person name="Devos D.P."/>
            <person name="Kaster A.-K."/>
            <person name="Ovreas L."/>
            <person name="Rohde M."/>
            <person name="Galperin M.Y."/>
            <person name="Jogler C."/>
        </authorList>
    </citation>
    <scope>NUCLEOTIDE SEQUENCE [LARGE SCALE GENOMIC DNA]</scope>
    <source>
        <strain evidence="5 6">DSM 8797</strain>
    </source>
</reference>
<feature type="transmembrane region" description="Helical" evidence="4">
    <location>
        <begin position="278"/>
        <end position="295"/>
    </location>
</feature>
<dbReference type="PANTHER" id="PTHR44227">
    <property type="match status" value="1"/>
</dbReference>
<evidence type="ECO:0000256" key="2">
    <source>
        <dbReference type="ARBA" id="ARBA00022803"/>
    </source>
</evidence>
<dbReference type="PANTHER" id="PTHR44227:SF3">
    <property type="entry name" value="PROTEIN O-MANNOSYL-TRANSFERASE TMTC4"/>
    <property type="match status" value="1"/>
</dbReference>
<dbReference type="Proteomes" id="UP000322887">
    <property type="component" value="Chromosome"/>
</dbReference>
<dbReference type="PROSITE" id="PS50005">
    <property type="entry name" value="TPR"/>
    <property type="match status" value="3"/>
</dbReference>
<keyword evidence="4" id="KW-1133">Transmembrane helix</keyword>
<dbReference type="Pfam" id="PF13181">
    <property type="entry name" value="TPR_8"/>
    <property type="match status" value="1"/>
</dbReference>
<evidence type="ECO:0000256" key="1">
    <source>
        <dbReference type="ARBA" id="ARBA00022737"/>
    </source>
</evidence>
<dbReference type="Pfam" id="PF13424">
    <property type="entry name" value="TPR_12"/>
    <property type="match status" value="1"/>
</dbReference>
<feature type="transmembrane region" description="Helical" evidence="4">
    <location>
        <begin position="332"/>
        <end position="349"/>
    </location>
</feature>
<evidence type="ECO:0000256" key="3">
    <source>
        <dbReference type="PROSITE-ProRule" id="PRU00339"/>
    </source>
</evidence>
<protein>
    <submittedName>
        <fullName evidence="5">Photosystem I assembly protein Ycf3</fullName>
    </submittedName>
</protein>
<dbReference type="RefSeq" id="WP_002647755.1">
    <property type="nucleotide sequence ID" value="NZ_CP042910.1"/>
</dbReference>
<proteinExistence type="predicted"/>
<dbReference type="EMBL" id="CP042910">
    <property type="protein sequence ID" value="QEG19000.1"/>
    <property type="molecule type" value="Genomic_DNA"/>
</dbReference>
<gene>
    <name evidence="5" type="ORF">GmarT_48960</name>
</gene>